<reference evidence="1" key="1">
    <citation type="submission" date="2022-11" db="EMBL/GenBank/DDBJ databases">
        <authorList>
            <person name="Petersen C."/>
        </authorList>
    </citation>
    <scope>NUCLEOTIDE SEQUENCE</scope>
    <source>
        <strain evidence="1">IBT 30069</strain>
    </source>
</reference>
<dbReference type="AlphaFoldDB" id="A0A9W9EV81"/>
<dbReference type="Proteomes" id="UP001149165">
    <property type="component" value="Unassembled WGS sequence"/>
</dbReference>
<comment type="caution">
    <text evidence="1">The sequence shown here is derived from an EMBL/GenBank/DDBJ whole genome shotgun (WGS) entry which is preliminary data.</text>
</comment>
<keyword evidence="2" id="KW-1185">Reference proteome</keyword>
<dbReference type="EMBL" id="JAPQKH010000007">
    <property type="protein sequence ID" value="KAJ5088638.1"/>
    <property type="molecule type" value="Genomic_DNA"/>
</dbReference>
<accession>A0A9W9EV81</accession>
<dbReference type="OrthoDB" id="4520016at2759"/>
<sequence>MPEQSQFTSPAHIFLEEEVYRLGTSPGLRSLPPGPSRDFVVMSWGPVVYRTCYKPDTKDLLPNFLRCLNHAVSKSLGQTLTGSEEQLQLLIKTYSSKLFSSHENYADLDEDGVRQAFHDYKVTLSIPATDLPSRLRACLMVDDAVLSQLKAISDLCTTMSKDVDISRCWVKVVEENFPDLRLGERPYVVKAKEDKFDGEDSFRGSYQGWTIVGLPAIVEVFDGMRQMKNLVEYHREGRVYLGHGEWSSMDFL</sequence>
<name>A0A9W9EV81_9EURO</name>
<organism evidence="1 2">
    <name type="scientific">Penicillium angulare</name>
    <dbReference type="NCBI Taxonomy" id="116970"/>
    <lineage>
        <taxon>Eukaryota</taxon>
        <taxon>Fungi</taxon>
        <taxon>Dikarya</taxon>
        <taxon>Ascomycota</taxon>
        <taxon>Pezizomycotina</taxon>
        <taxon>Eurotiomycetes</taxon>
        <taxon>Eurotiomycetidae</taxon>
        <taxon>Eurotiales</taxon>
        <taxon>Aspergillaceae</taxon>
        <taxon>Penicillium</taxon>
    </lineage>
</organism>
<protein>
    <submittedName>
        <fullName evidence="1">Uncharacterized protein</fullName>
    </submittedName>
</protein>
<reference evidence="1" key="2">
    <citation type="journal article" date="2023" name="IMA Fungus">
        <title>Comparative genomic study of the Penicillium genus elucidates a diverse pangenome and 15 lateral gene transfer events.</title>
        <authorList>
            <person name="Petersen C."/>
            <person name="Sorensen T."/>
            <person name="Nielsen M.R."/>
            <person name="Sondergaard T.E."/>
            <person name="Sorensen J.L."/>
            <person name="Fitzpatrick D.A."/>
            <person name="Frisvad J.C."/>
            <person name="Nielsen K.L."/>
        </authorList>
    </citation>
    <scope>NUCLEOTIDE SEQUENCE</scope>
    <source>
        <strain evidence="1">IBT 30069</strain>
    </source>
</reference>
<evidence type="ECO:0000313" key="1">
    <source>
        <dbReference type="EMBL" id="KAJ5088638.1"/>
    </source>
</evidence>
<proteinExistence type="predicted"/>
<gene>
    <name evidence="1" type="ORF">N7456_012254</name>
</gene>
<evidence type="ECO:0000313" key="2">
    <source>
        <dbReference type="Proteomes" id="UP001149165"/>
    </source>
</evidence>